<dbReference type="GeneID" id="80539314"/>
<dbReference type="RefSeq" id="YP_010800678.1">
    <property type="nucleotide sequence ID" value="NC_076895.1"/>
</dbReference>
<reference evidence="2" key="1">
    <citation type="submission" date="2020-04" db="EMBL/GenBank/DDBJ databases">
        <title>A mysterious 80 nm amoeba virus with a near complete 'ORFan genome' challenges the classification of DNA viruses.</title>
        <authorList>
            <person name="Boratto P.V.M."/>
            <person name="Oliveira G.P."/>
            <person name="Machado T.B."/>
            <person name="Andrade A.C.S.P."/>
            <person name="Baudoin J.P."/>
            <person name="Klose T."/>
            <person name="Azza S."/>
            <person name="Decloquement P."/>
            <person name="Chabriere E."/>
            <person name="Colson P."/>
            <person name="Levasseur A."/>
            <person name="La Scola B."/>
            <person name="Abrahao J.S."/>
        </authorList>
    </citation>
    <scope>NUCLEOTIDE SEQUENCE</scope>
    <source>
        <strain evidence="2">BHMG</strain>
    </source>
</reference>
<dbReference type="KEGG" id="vg:80539314"/>
<accession>A0AAE7B7S4</accession>
<evidence type="ECO:0000256" key="1">
    <source>
        <dbReference type="SAM" id="Phobius"/>
    </source>
</evidence>
<dbReference type="EMBL" id="MT293574">
    <property type="protein sequence ID" value="QKE44431.1"/>
    <property type="molecule type" value="Genomic_DNA"/>
</dbReference>
<name>A0AAE7B7S4_9VIRU</name>
<evidence type="ECO:0000313" key="2">
    <source>
        <dbReference type="EMBL" id="QKE44431.1"/>
    </source>
</evidence>
<keyword evidence="1" id="KW-1133">Transmembrane helix</keyword>
<proteinExistence type="predicted"/>
<sequence length="47" mass="5342">MEGKLGKLFDRFTSPVSNFIDKWEKRTMWIAAIAGIVAVLFLVSIEL</sequence>
<protein>
    <submittedName>
        <fullName evidence="2">Copper-transporting ATPase</fullName>
    </submittedName>
</protein>
<keyword evidence="3" id="KW-1185">Reference proteome</keyword>
<dbReference type="Proteomes" id="UP000830293">
    <property type="component" value="Segment"/>
</dbReference>
<feature type="transmembrane region" description="Helical" evidence="1">
    <location>
        <begin position="27"/>
        <end position="45"/>
    </location>
</feature>
<organism evidence="2 3">
    <name type="scientific">Yaravirus sp. 'brasiliensis'</name>
    <dbReference type="NCBI Taxonomy" id="2739681"/>
    <lineage>
        <taxon>Viruses</taxon>
        <taxon>Varidnaviria</taxon>
        <taxon>Bamfordvirae</taxon>
        <taxon>Nucleocytoviricota</taxon>
        <taxon>Mriyaviricetes</taxon>
        <taxon>Yaraviridae</taxon>
        <taxon>Yaravirus</taxon>
        <taxon>Yaravirus brasiliense</taxon>
    </lineage>
</organism>
<evidence type="ECO:0000313" key="3">
    <source>
        <dbReference type="Proteomes" id="UP000830293"/>
    </source>
</evidence>
<keyword evidence="1" id="KW-0812">Transmembrane</keyword>
<keyword evidence="1" id="KW-0472">Membrane</keyword>